<sequence>MENSIHENDSDEAALDRIREIIKNRNIHSSIQSTLKSLCEELQANDIRINGEEKFITYKKEIRTGKISITDIANLNFNSIFASKKLEREEAIILECLMLLACASIAEENQAIMIAWNLQSQANHKLGFYCGLTDLTKSEHAERGRRANAQRLKNANEEYNLLLKLIHDMKPPRGWRSKADAAEQVGKRLFSEKLNKGLRFSSTEERNKAENDFIGYILTSIIENKDILKVYNSKPSTKHHINE</sequence>
<proteinExistence type="predicted"/>
<evidence type="ECO:0000313" key="1">
    <source>
        <dbReference type="EMBL" id="MDH0148786.1"/>
    </source>
</evidence>
<organism evidence="1 2">
    <name type="scientific">Stutzerimonas stutzeri</name>
    <name type="common">Pseudomonas stutzeri</name>
    <dbReference type="NCBI Taxonomy" id="316"/>
    <lineage>
        <taxon>Bacteria</taxon>
        <taxon>Pseudomonadati</taxon>
        <taxon>Pseudomonadota</taxon>
        <taxon>Gammaproteobacteria</taxon>
        <taxon>Pseudomonadales</taxon>
        <taxon>Pseudomonadaceae</taxon>
        <taxon>Stutzerimonas</taxon>
    </lineage>
</organism>
<name>A0AA42HFR8_STUST</name>
<comment type="caution">
    <text evidence="1">The sequence shown here is derived from an EMBL/GenBank/DDBJ whole genome shotgun (WGS) entry which is preliminary data.</text>
</comment>
<dbReference type="EMBL" id="JAODZE010000034">
    <property type="protein sequence ID" value="MDH0148786.1"/>
    <property type="molecule type" value="Genomic_DNA"/>
</dbReference>
<accession>A0AA42HFR8</accession>
<reference evidence="1" key="1">
    <citation type="submission" date="2022-09" db="EMBL/GenBank/DDBJ databases">
        <title>Intensive care unit water sources are persistently colonized with multi-drug resistant bacteria and are the site of extensive horizontal gene transfer of antibiotic resistance genes.</title>
        <authorList>
            <person name="Diorio-Toth L."/>
        </authorList>
    </citation>
    <scope>NUCLEOTIDE SEQUENCE</scope>
    <source>
        <strain evidence="1">GD04147</strain>
    </source>
</reference>
<protein>
    <submittedName>
        <fullName evidence="1">Uncharacterized protein</fullName>
    </submittedName>
</protein>
<dbReference type="RefSeq" id="WP_279644183.1">
    <property type="nucleotide sequence ID" value="NZ_JAOCDX010000028.1"/>
</dbReference>
<evidence type="ECO:0000313" key="2">
    <source>
        <dbReference type="Proteomes" id="UP001158076"/>
    </source>
</evidence>
<dbReference type="Proteomes" id="UP001158076">
    <property type="component" value="Unassembled WGS sequence"/>
</dbReference>
<gene>
    <name evidence="1" type="ORF">N7335_20555</name>
</gene>
<dbReference type="AlphaFoldDB" id="A0AA42HFR8"/>